<accession>A0A644XES7</accession>
<organism evidence="1">
    <name type="scientific">bioreactor metagenome</name>
    <dbReference type="NCBI Taxonomy" id="1076179"/>
    <lineage>
        <taxon>unclassified sequences</taxon>
        <taxon>metagenomes</taxon>
        <taxon>ecological metagenomes</taxon>
    </lineage>
</organism>
<dbReference type="AlphaFoldDB" id="A0A644XES7"/>
<evidence type="ECO:0000313" key="1">
    <source>
        <dbReference type="EMBL" id="MPM14702.1"/>
    </source>
</evidence>
<dbReference type="NCBIfam" id="TIGR04056">
    <property type="entry name" value="OMP_RagA_SusC"/>
    <property type="match status" value="1"/>
</dbReference>
<dbReference type="InterPro" id="IPR023996">
    <property type="entry name" value="TonB-dep_OMP_SusC/RagA"/>
</dbReference>
<name>A0A644XES7_9ZZZZ</name>
<dbReference type="EMBL" id="VSSQ01002324">
    <property type="protein sequence ID" value="MPM14702.1"/>
    <property type="molecule type" value="Genomic_DNA"/>
</dbReference>
<proteinExistence type="predicted"/>
<sequence>MKRYNLRSNIDIDVTKTTLLRVDFSGQYLTQNRSYGGTQEVFDRISRIPPYLFPAVYSDGTFAQHPSFTNNRQNPWLLLTETGYAKTYRTFIQSKIDLEQKLDFITEGLKIRGVISYDSDANFFTSRSKTPATFYATGRDADGKLIFQQIQNEVKFGEPSESNNGEKKIYLEAAIDYKRDFDLHSVTGMLLTYRKNRQLHNEALSYRKEAYLGRVTYTYDNRYTVEMNFGITGSEQFAKENRYGFFPALGLAWNLYNEPYFPVSWQKTVSNLRFRGSIGKTGNDATGGARFLHFPTFTDTSSYGWGIGSSGVTNSLTGLTEGRFESPGLGWEIETKRNIGVDFALWNGRVDITADYFNDDRTNILLQRRTVTDMAGFRQSPWQNYGIVNNEGFDASINLKHNVGDVRLSGKGTFTFARNTIVEYDELPQLYPWLEVTGKRITQQGTGQNPLIAERLFAEDDFDITYDNENNKIYTLKPGIVGSPWLPQTLPGDIKYKDLNGDGILDNNDRVYDPDGWHPAVPEIVYGFGFGADYKGFYINTFFQGAANVTVSLNNYSASFMPFHWGLIESNVRQEIVESRWTQGNPDPNAFFPRLRQANMGNSNTHSTFWYRSGNFLRLKNLEIGYNLNRKTLKYLGISASRIYLSGYNLHVWDQVKMFDPELGNAAGGTRYPLSRTWTIGLEFTI</sequence>
<comment type="caution">
    <text evidence="1">The sequence shown here is derived from an EMBL/GenBank/DDBJ whole genome shotgun (WGS) entry which is preliminary data.</text>
</comment>
<gene>
    <name evidence="1" type="ORF">SDC9_61066</name>
</gene>
<dbReference type="SUPFAM" id="SSF56935">
    <property type="entry name" value="Porins"/>
    <property type="match status" value="1"/>
</dbReference>
<reference evidence="1" key="1">
    <citation type="submission" date="2019-08" db="EMBL/GenBank/DDBJ databases">
        <authorList>
            <person name="Kucharzyk K."/>
            <person name="Murdoch R.W."/>
            <person name="Higgins S."/>
            <person name="Loffler F."/>
        </authorList>
    </citation>
    <scope>NUCLEOTIDE SEQUENCE</scope>
</reference>
<protein>
    <submittedName>
        <fullName evidence="1">Uncharacterized protein</fullName>
    </submittedName>
</protein>